<dbReference type="PANTHER" id="PTHR21502:SF3">
    <property type="entry name" value="CILIUM ASSEMBLY PROTEIN DZIP1L"/>
    <property type="match status" value="1"/>
</dbReference>
<feature type="compositionally biased region" description="Polar residues" evidence="3">
    <location>
        <begin position="688"/>
        <end position="714"/>
    </location>
</feature>
<feature type="compositionally biased region" description="Basic and acidic residues" evidence="3">
    <location>
        <begin position="731"/>
        <end position="744"/>
    </location>
</feature>
<dbReference type="InterPro" id="IPR032714">
    <property type="entry name" value="DZIP1_N"/>
</dbReference>
<feature type="compositionally biased region" description="Basic and acidic residues" evidence="3">
    <location>
        <begin position="671"/>
        <end position="681"/>
    </location>
</feature>
<dbReference type="AlphaFoldDB" id="A0A7S1KQH4"/>
<feature type="compositionally biased region" description="Polar residues" evidence="3">
    <location>
        <begin position="1020"/>
        <end position="1032"/>
    </location>
</feature>
<feature type="region of interest" description="Disordered" evidence="3">
    <location>
        <begin position="583"/>
        <end position="780"/>
    </location>
</feature>
<feature type="compositionally biased region" description="Basic residues" evidence="3">
    <location>
        <begin position="595"/>
        <end position="608"/>
    </location>
</feature>
<feature type="compositionally biased region" description="Acidic residues" evidence="3">
    <location>
        <begin position="1124"/>
        <end position="1134"/>
    </location>
</feature>
<feature type="region of interest" description="Disordered" evidence="3">
    <location>
        <begin position="1013"/>
        <end position="1091"/>
    </location>
</feature>
<evidence type="ECO:0000256" key="3">
    <source>
        <dbReference type="SAM" id="MobiDB-lite"/>
    </source>
</evidence>
<evidence type="ECO:0000313" key="5">
    <source>
        <dbReference type="EMBL" id="CAD9080001.1"/>
    </source>
</evidence>
<feature type="compositionally biased region" description="Basic and acidic residues" evidence="3">
    <location>
        <begin position="1068"/>
        <end position="1091"/>
    </location>
</feature>
<feature type="region of interest" description="Disordered" evidence="3">
    <location>
        <begin position="361"/>
        <end position="385"/>
    </location>
</feature>
<feature type="compositionally biased region" description="Basic and acidic residues" evidence="3">
    <location>
        <begin position="863"/>
        <end position="878"/>
    </location>
</feature>
<feature type="compositionally biased region" description="Basic and acidic residues" evidence="3">
    <location>
        <begin position="946"/>
        <end position="957"/>
    </location>
</feature>
<feature type="region of interest" description="Disordered" evidence="3">
    <location>
        <begin position="421"/>
        <end position="449"/>
    </location>
</feature>
<feature type="region of interest" description="Disordered" evidence="3">
    <location>
        <begin position="787"/>
        <end position="806"/>
    </location>
</feature>
<evidence type="ECO:0000259" key="4">
    <source>
        <dbReference type="Pfam" id="PF13815"/>
    </source>
</evidence>
<keyword evidence="1 2" id="KW-0175">Coiled coil</keyword>
<proteinExistence type="predicted"/>
<reference evidence="5" key="1">
    <citation type="submission" date="2021-01" db="EMBL/GenBank/DDBJ databases">
        <authorList>
            <person name="Corre E."/>
            <person name="Pelletier E."/>
            <person name="Niang G."/>
            <person name="Scheremetjew M."/>
            <person name="Finn R."/>
            <person name="Kale V."/>
            <person name="Holt S."/>
            <person name="Cochrane G."/>
            <person name="Meng A."/>
            <person name="Brown T."/>
            <person name="Cohen L."/>
        </authorList>
    </citation>
    <scope>NUCLEOTIDE SEQUENCE</scope>
    <source>
        <strain evidence="5">WS</strain>
    </source>
</reference>
<evidence type="ECO:0000256" key="2">
    <source>
        <dbReference type="SAM" id="Coils"/>
    </source>
</evidence>
<feature type="compositionally biased region" description="Low complexity" evidence="3">
    <location>
        <begin position="1053"/>
        <end position="1067"/>
    </location>
</feature>
<protein>
    <recommendedName>
        <fullName evidence="4">Cilium assembly protein DZIP1 N-terminal domain-containing protein</fullName>
    </recommendedName>
</protein>
<feature type="compositionally biased region" description="Basic and acidic residues" evidence="3">
    <location>
        <begin position="919"/>
        <end position="935"/>
    </location>
</feature>
<organism evidence="5">
    <name type="scientific">Percolomonas cosmopolitus</name>
    <dbReference type="NCBI Taxonomy" id="63605"/>
    <lineage>
        <taxon>Eukaryota</taxon>
        <taxon>Discoba</taxon>
        <taxon>Heterolobosea</taxon>
        <taxon>Tetramitia</taxon>
        <taxon>Eutetramitia</taxon>
        <taxon>Percolomonadidae</taxon>
        <taxon>Percolomonas</taxon>
    </lineage>
</organism>
<feature type="compositionally biased region" description="Basic and acidic residues" evidence="3">
    <location>
        <begin position="969"/>
        <end position="989"/>
    </location>
</feature>
<feature type="compositionally biased region" description="Polar residues" evidence="3">
    <location>
        <begin position="835"/>
        <end position="862"/>
    </location>
</feature>
<feature type="region of interest" description="Disordered" evidence="3">
    <location>
        <begin position="1"/>
        <end position="60"/>
    </location>
</feature>
<dbReference type="GO" id="GO:0005737">
    <property type="term" value="C:cytoplasm"/>
    <property type="evidence" value="ECO:0007669"/>
    <property type="project" value="UniProtKB-SubCell"/>
</dbReference>
<evidence type="ECO:0000256" key="1">
    <source>
        <dbReference type="ARBA" id="ARBA00023054"/>
    </source>
</evidence>
<feature type="compositionally biased region" description="Basic and acidic residues" evidence="3">
    <location>
        <begin position="635"/>
        <end position="646"/>
    </location>
</feature>
<feature type="coiled-coil region" evidence="2">
    <location>
        <begin position="236"/>
        <end position="263"/>
    </location>
</feature>
<accession>A0A7S1KQH4</accession>
<feature type="compositionally biased region" description="Polar residues" evidence="3">
    <location>
        <begin position="883"/>
        <end position="894"/>
    </location>
</feature>
<feature type="compositionally biased region" description="Low complexity" evidence="3">
    <location>
        <begin position="48"/>
        <end position="60"/>
    </location>
</feature>
<name>A0A7S1KQH4_9EUKA</name>
<gene>
    <name evidence="5" type="ORF">PCOS0759_LOCUS3241</name>
</gene>
<feature type="compositionally biased region" description="Acidic residues" evidence="3">
    <location>
        <begin position="1151"/>
        <end position="1170"/>
    </location>
</feature>
<feature type="compositionally biased region" description="Polar residues" evidence="3">
    <location>
        <begin position="363"/>
        <end position="385"/>
    </location>
</feature>
<feature type="compositionally biased region" description="Polar residues" evidence="3">
    <location>
        <begin position="649"/>
        <end position="658"/>
    </location>
</feature>
<dbReference type="PANTHER" id="PTHR21502">
    <property type="entry name" value="ZINC FINGER PROTEIN DZIP1"/>
    <property type="match status" value="1"/>
</dbReference>
<feature type="region of interest" description="Disordered" evidence="3">
    <location>
        <begin position="1117"/>
        <end position="1177"/>
    </location>
</feature>
<dbReference type="EMBL" id="HBGD01003942">
    <property type="protein sequence ID" value="CAD9080001.1"/>
    <property type="molecule type" value="Transcribed_RNA"/>
</dbReference>
<feature type="compositionally biased region" description="Basic and acidic residues" evidence="3">
    <location>
        <begin position="585"/>
        <end position="594"/>
    </location>
</feature>
<dbReference type="GO" id="GO:0008270">
    <property type="term" value="F:zinc ion binding"/>
    <property type="evidence" value="ECO:0007669"/>
    <property type="project" value="UniProtKB-KW"/>
</dbReference>
<sequence length="1196" mass="135169">MPSRKTYYESIREGQPVSQSLSVPGKKGGSSRRHQPAHGDDVGKSGRSSPSVNTSASSSSEYTSYPEFYFRERFEELDWKTLLKVDIDTLISNNDLDTLEQITKNITFGSVTKRDLKFVSEQDCLHVFQLSQLIIEYLLYVQQYLVERRQAHDANTNKLLNDMHTLKLNANKRKQQIAYLKKDIRRQKRTIFAYQLVFGANPERAKILLQTMRDGNMDIPSSSNTTAHNTQNNPLIQKLNMQLDQLTKDNDFLKAQLNQILANPAHASTSTPAPSQIIEDRLTQIQNMHNQRTQQLQGQISSVAKQISNMSPAQASAQNDLKLMEFVETKLSELLPTLVTEKEKKDVLRLSSSVREIRDRLSDTYSSNEGSTVEPQEEQPVSSDQNTMYKSIESLPAKSAPPPSAPLEQSLRNTLDSTLRKSLKNSIRKPVPPPVQERPKKSTPSVNAPSNIQQKHLFTKIKKEMDLPVTVAIHNDSIPHKVAGTNNVRSKFIHKPEDFDLQKEIVRTDFENYLNKRKLNMSRMDDDHFKKEMQAVKRNRETVDPELDRVLDGVRDIVDGIVMSHNPQWAKFFDKPQQTRLQRTSADRLVEKQKRSTKKSSHIAKSMHKLSTSVGRSLSPDLKPADTLVALQESSKVDMRRRKEEPDTQDSAVITSPVISKPPLDPNIQLRPERRSKEKTRTSKSRIRNSVSTSFSRTSADTFVSSTYSNGTFASSDYSSDNSDPDTQYEEEPRNPPSDRKPRTENNAPAAIRDRDAPSAPLKETAQPEKRPAPPKVKVNVVEQRKQVVQQMSKPPQGRKAEVSKTITETKVKATSQTTGDTVIPVENLASEATITPRSTRGKVQTPTQIMNISATSITQSETSDRPSPREEQTEPRVKSLNVIKNQLARNSPTILHRKSTDSAFTEEIGLESFGENTPRPEEKRDHDGAHHDNDSDTNSKISHKSNQEWHKEKESDIENVLQQLHGQKHPDDQVNQALRDRDAGKDFESEFDEDEPVIQVISKKVETVRADTIKKEGQAENSSKPTIQNPFSGGIRNPFSGATQGGVGGGKFLPSSSFPLSSSFSSKEWRSSKREEDDKQAKEEKLNLSDVLDKHIEDLEQAEVEGSLDEHEPVVEEVKVSEDDLEREMEELDNPVSMDLKSDMNISRVEEEDLDDELERLQDFDDDELSGNMQGRVNKQSVDFDILDDVDDEIL</sequence>
<feature type="domain" description="Cilium assembly protein DZIP1 N-terminal" evidence="4">
    <location>
        <begin position="68"/>
        <end position="185"/>
    </location>
</feature>
<feature type="compositionally biased region" description="Basic and acidic residues" evidence="3">
    <location>
        <begin position="1"/>
        <end position="12"/>
    </location>
</feature>
<dbReference type="Pfam" id="PF13815">
    <property type="entry name" value="Dzip-like_N"/>
    <property type="match status" value="1"/>
</dbReference>
<feature type="region of interest" description="Disordered" evidence="3">
    <location>
        <begin position="835"/>
        <end position="996"/>
    </location>
</feature>
<dbReference type="InterPro" id="IPR051241">
    <property type="entry name" value="DZIP_RILPL"/>
</dbReference>